<keyword evidence="3 9" id="KW-0436">Ligase</keyword>
<dbReference type="GO" id="GO:0004814">
    <property type="term" value="F:arginine-tRNA ligase activity"/>
    <property type="evidence" value="ECO:0007669"/>
    <property type="project" value="UniProtKB-EC"/>
</dbReference>
<dbReference type="Proteomes" id="UP001477443">
    <property type="component" value="Chromosome"/>
</dbReference>
<dbReference type="EC" id="6.1.1.19" evidence="9"/>
<keyword evidence="4 9" id="KW-0547">Nucleotide-binding</keyword>
<proteinExistence type="inferred from homology"/>
<dbReference type="Pfam" id="PF00750">
    <property type="entry name" value="tRNA-synt_1d"/>
    <property type="match status" value="1"/>
</dbReference>
<evidence type="ECO:0000256" key="10">
    <source>
        <dbReference type="RuleBase" id="RU363038"/>
    </source>
</evidence>
<evidence type="ECO:0000256" key="6">
    <source>
        <dbReference type="ARBA" id="ARBA00022917"/>
    </source>
</evidence>
<feature type="domain" description="DALR anticodon binding" evidence="11">
    <location>
        <begin position="426"/>
        <end position="539"/>
    </location>
</feature>
<gene>
    <name evidence="9 13" type="primary">argS</name>
    <name evidence="13" type="ORF">WG617_02650</name>
</gene>
<comment type="catalytic activity">
    <reaction evidence="8 9">
        <text>tRNA(Arg) + L-arginine + ATP = L-arginyl-tRNA(Arg) + AMP + diphosphate</text>
        <dbReference type="Rhea" id="RHEA:20301"/>
        <dbReference type="Rhea" id="RHEA-COMP:9658"/>
        <dbReference type="Rhea" id="RHEA-COMP:9673"/>
        <dbReference type="ChEBI" id="CHEBI:30616"/>
        <dbReference type="ChEBI" id="CHEBI:32682"/>
        <dbReference type="ChEBI" id="CHEBI:33019"/>
        <dbReference type="ChEBI" id="CHEBI:78442"/>
        <dbReference type="ChEBI" id="CHEBI:78513"/>
        <dbReference type="ChEBI" id="CHEBI:456215"/>
        <dbReference type="EC" id="6.1.1.19"/>
    </reaction>
</comment>
<evidence type="ECO:0000256" key="9">
    <source>
        <dbReference type="HAMAP-Rule" id="MF_00123"/>
    </source>
</evidence>
<evidence type="ECO:0000259" key="11">
    <source>
        <dbReference type="SMART" id="SM00836"/>
    </source>
</evidence>
<dbReference type="InterPro" id="IPR005148">
    <property type="entry name" value="Arg-tRNA-synth_N"/>
</dbReference>
<keyword evidence="7 9" id="KW-0030">Aminoacyl-tRNA synthetase</keyword>
<dbReference type="SUPFAM" id="SSF52374">
    <property type="entry name" value="Nucleotidylyl transferase"/>
    <property type="match status" value="1"/>
</dbReference>
<dbReference type="EMBL" id="CP148067">
    <property type="protein sequence ID" value="WXL28901.1"/>
    <property type="molecule type" value="Genomic_DNA"/>
</dbReference>
<feature type="short sequence motif" description="'HIGH' region" evidence="9">
    <location>
        <begin position="119"/>
        <end position="129"/>
    </location>
</feature>
<dbReference type="Gene3D" id="1.10.730.10">
    <property type="entry name" value="Isoleucyl-tRNA Synthetase, Domain 1"/>
    <property type="match status" value="1"/>
</dbReference>
<evidence type="ECO:0000259" key="12">
    <source>
        <dbReference type="SMART" id="SM01016"/>
    </source>
</evidence>
<evidence type="ECO:0000256" key="5">
    <source>
        <dbReference type="ARBA" id="ARBA00022840"/>
    </source>
</evidence>
<dbReference type="PANTHER" id="PTHR11956">
    <property type="entry name" value="ARGINYL-TRNA SYNTHETASE"/>
    <property type="match status" value="1"/>
</dbReference>
<evidence type="ECO:0000313" key="14">
    <source>
        <dbReference type="Proteomes" id="UP001477443"/>
    </source>
</evidence>
<evidence type="ECO:0000256" key="7">
    <source>
        <dbReference type="ARBA" id="ARBA00023146"/>
    </source>
</evidence>
<keyword evidence="6 9" id="KW-0648">Protein biosynthesis</keyword>
<reference evidence="13" key="1">
    <citation type="submission" date="2024-03" db="EMBL/GenBank/DDBJ databases">
        <title>Complete genome sequence of Mycoplasma felifaucium Z921 isolated from the trachea of a cheetah.</title>
        <authorList>
            <person name="Spergser J."/>
        </authorList>
    </citation>
    <scope>NUCLEOTIDE SEQUENCE [LARGE SCALE GENOMIC DNA]</scope>
    <source>
        <strain evidence="13">Z921</strain>
    </source>
</reference>
<dbReference type="HAMAP" id="MF_00123">
    <property type="entry name" value="Arg_tRNA_synth"/>
    <property type="match status" value="1"/>
</dbReference>
<comment type="similarity">
    <text evidence="1 9 10">Belongs to the class-I aminoacyl-tRNA synthetase family.</text>
</comment>
<keyword evidence="2 9" id="KW-0963">Cytoplasm</keyword>
<keyword evidence="5 9" id="KW-0067">ATP-binding</keyword>
<dbReference type="Pfam" id="PF05746">
    <property type="entry name" value="DALR_1"/>
    <property type="match status" value="1"/>
</dbReference>
<evidence type="ECO:0000256" key="4">
    <source>
        <dbReference type="ARBA" id="ARBA00022741"/>
    </source>
</evidence>
<dbReference type="PANTHER" id="PTHR11956:SF5">
    <property type="entry name" value="ARGININE--TRNA LIGASE, CYTOPLASMIC"/>
    <property type="match status" value="1"/>
</dbReference>
<evidence type="ECO:0000256" key="3">
    <source>
        <dbReference type="ARBA" id="ARBA00022598"/>
    </source>
</evidence>
<dbReference type="Gene3D" id="3.40.50.620">
    <property type="entry name" value="HUPs"/>
    <property type="match status" value="1"/>
</dbReference>
<protein>
    <recommendedName>
        <fullName evidence="9">Arginine--tRNA ligase</fullName>
        <ecNumber evidence="9">6.1.1.19</ecNumber>
    </recommendedName>
    <alternativeName>
        <fullName evidence="9">Arginyl-tRNA synthetase</fullName>
        <shortName evidence="9">ArgRS</shortName>
    </alternativeName>
</protein>
<dbReference type="CDD" id="cd00671">
    <property type="entry name" value="ArgRS_core"/>
    <property type="match status" value="1"/>
</dbReference>
<evidence type="ECO:0000256" key="2">
    <source>
        <dbReference type="ARBA" id="ARBA00022490"/>
    </source>
</evidence>
<organism evidence="13 14">
    <name type="scientific">Mycoplasmopsis felifaucium</name>
    <dbReference type="NCBI Taxonomy" id="35768"/>
    <lineage>
        <taxon>Bacteria</taxon>
        <taxon>Bacillati</taxon>
        <taxon>Mycoplasmatota</taxon>
        <taxon>Mycoplasmoidales</taxon>
        <taxon>Metamycoplasmataceae</taxon>
        <taxon>Mycoplasmopsis</taxon>
    </lineage>
</organism>
<dbReference type="InterPro" id="IPR008909">
    <property type="entry name" value="DALR_anticod-bd"/>
</dbReference>
<comment type="subunit">
    <text evidence="9">Monomer.</text>
</comment>
<accession>A0ABZ2RS37</accession>
<evidence type="ECO:0000256" key="8">
    <source>
        <dbReference type="ARBA" id="ARBA00049339"/>
    </source>
</evidence>
<feature type="domain" description="Arginyl tRNA synthetase N-terminal" evidence="12">
    <location>
        <begin position="4"/>
        <end position="84"/>
    </location>
</feature>
<dbReference type="NCBIfam" id="TIGR00456">
    <property type="entry name" value="argS"/>
    <property type="match status" value="1"/>
</dbReference>
<dbReference type="PROSITE" id="PS00178">
    <property type="entry name" value="AA_TRNA_LIGASE_I"/>
    <property type="match status" value="1"/>
</dbReference>
<keyword evidence="14" id="KW-1185">Reference proteome</keyword>
<dbReference type="InterPro" id="IPR035684">
    <property type="entry name" value="ArgRS_core"/>
</dbReference>
<dbReference type="InterPro" id="IPR014729">
    <property type="entry name" value="Rossmann-like_a/b/a_fold"/>
</dbReference>
<evidence type="ECO:0000256" key="1">
    <source>
        <dbReference type="ARBA" id="ARBA00005594"/>
    </source>
</evidence>
<dbReference type="Gene3D" id="3.30.1360.70">
    <property type="entry name" value="Arginyl tRNA synthetase N-terminal domain"/>
    <property type="match status" value="1"/>
</dbReference>
<dbReference type="PRINTS" id="PR01038">
    <property type="entry name" value="TRNASYNTHARG"/>
</dbReference>
<dbReference type="InterPro" id="IPR001278">
    <property type="entry name" value="Arg-tRNA-ligase"/>
</dbReference>
<evidence type="ECO:0000313" key="13">
    <source>
        <dbReference type="EMBL" id="WXL28901.1"/>
    </source>
</evidence>
<dbReference type="Pfam" id="PF03485">
    <property type="entry name" value="Arg_tRNA_synt_N"/>
    <property type="match status" value="1"/>
</dbReference>
<dbReference type="SMART" id="SM00836">
    <property type="entry name" value="DALR_1"/>
    <property type="match status" value="1"/>
</dbReference>
<dbReference type="InterPro" id="IPR001412">
    <property type="entry name" value="aa-tRNA-synth_I_CS"/>
</dbReference>
<dbReference type="RefSeq" id="WP_338822454.1">
    <property type="nucleotide sequence ID" value="NZ_CP148067.1"/>
</dbReference>
<dbReference type="SUPFAM" id="SSF55190">
    <property type="entry name" value="Arginyl-tRNA synthetase (ArgRS), N-terminal 'additional' domain"/>
    <property type="match status" value="1"/>
</dbReference>
<dbReference type="InterPro" id="IPR009080">
    <property type="entry name" value="tRNAsynth_Ia_anticodon-bd"/>
</dbReference>
<dbReference type="SMART" id="SM01016">
    <property type="entry name" value="Arg_tRNA_synt_N"/>
    <property type="match status" value="1"/>
</dbReference>
<dbReference type="InterPro" id="IPR036695">
    <property type="entry name" value="Arg-tRNA-synth_N_sf"/>
</dbReference>
<name>A0ABZ2RS37_9BACT</name>
<sequence length="539" mass="61145">MNKLELKEKLLKTLQTIGKELGLEKEILLIEPKGHADLTTNMAMGNKGLNPHDLAEQIVSKINKEEFGLESIEIAGPGFINFNIANDSFVKAVNEIIKKGKDYGKGNNKGNLNIEFVSANPTGYLHVGHARNAAIGSTVANIVEFSGINVTREYYINDAGNQINMLAESVFARYQQIFDESYPMPEEAYRGEDIIWCASEFYKKYNDKYKGTKLEGEVLETFMNESVQLFLQEVKKDCKDFGVWFDIFFSEKSLYNDNRKRINEAIAELGNTYVKDGATWLKTTIHGDDKDRVLIKSDGTLTYFAPDIAYHRIKFARTGKDAVIMNVWGADHSGYIKRMKCAMEDLGLDADKLIVLCMQLVRLIKNGEEFKMSKRRGTSFFLRDFVELVGKDSARFILLDRTYNSKLDFDIDIATSKTNDNPVILVQYANARAFSLLSKSSFDMNSVKATKFTNEADTKLISTLLEFPEIIEKSAEKYLTHLLTQYLIRLAKEFNSWYSNSPKLIGNENEESMLALVKAVNITLENGMRLLEVSTPHEM</sequence>
<dbReference type="SUPFAM" id="SSF47323">
    <property type="entry name" value="Anticodon-binding domain of a subclass of class I aminoacyl-tRNA synthetases"/>
    <property type="match status" value="1"/>
</dbReference>
<comment type="subcellular location">
    <subcellularLocation>
        <location evidence="9">Cytoplasm</location>
    </subcellularLocation>
</comment>